<dbReference type="PANTHER" id="PTHR47121:SF2">
    <property type="entry name" value="THYLAKOID LUMENAL PROTEIN TL20.3, CHLOROPLASTIC"/>
    <property type="match status" value="1"/>
</dbReference>
<protein>
    <recommendedName>
        <fullName evidence="4">Pentapeptide repeat-containing protein</fullName>
    </recommendedName>
</protein>
<keyword evidence="3" id="KW-1185">Reference proteome</keyword>
<dbReference type="Proteomes" id="UP001445335">
    <property type="component" value="Unassembled WGS sequence"/>
</dbReference>
<evidence type="ECO:0000313" key="2">
    <source>
        <dbReference type="EMBL" id="KAK9831958.1"/>
    </source>
</evidence>
<dbReference type="Gene3D" id="2.160.20.80">
    <property type="entry name" value="E3 ubiquitin-protein ligase SopA"/>
    <property type="match status" value="1"/>
</dbReference>
<dbReference type="EMBL" id="JALJOU010000043">
    <property type="protein sequence ID" value="KAK9831958.1"/>
    <property type="molecule type" value="Genomic_DNA"/>
</dbReference>
<evidence type="ECO:0008006" key="4">
    <source>
        <dbReference type="Google" id="ProtNLM"/>
    </source>
</evidence>
<feature type="region of interest" description="Disordered" evidence="1">
    <location>
        <begin position="67"/>
        <end position="101"/>
    </location>
</feature>
<organism evidence="2 3">
    <name type="scientific">Elliptochloris bilobata</name>
    <dbReference type="NCBI Taxonomy" id="381761"/>
    <lineage>
        <taxon>Eukaryota</taxon>
        <taxon>Viridiplantae</taxon>
        <taxon>Chlorophyta</taxon>
        <taxon>core chlorophytes</taxon>
        <taxon>Trebouxiophyceae</taxon>
        <taxon>Trebouxiophyceae incertae sedis</taxon>
        <taxon>Elliptochloris clade</taxon>
        <taxon>Elliptochloris</taxon>
    </lineage>
</organism>
<gene>
    <name evidence="2" type="ORF">WJX81_002926</name>
</gene>
<name>A0AAW1REG3_9CHLO</name>
<dbReference type="AlphaFoldDB" id="A0AAW1REG3"/>
<dbReference type="InterPro" id="IPR001646">
    <property type="entry name" value="5peptide_repeat"/>
</dbReference>
<reference evidence="2 3" key="1">
    <citation type="journal article" date="2024" name="Nat. Commun.">
        <title>Phylogenomics reveals the evolutionary origins of lichenization in chlorophyte algae.</title>
        <authorList>
            <person name="Puginier C."/>
            <person name="Libourel C."/>
            <person name="Otte J."/>
            <person name="Skaloud P."/>
            <person name="Haon M."/>
            <person name="Grisel S."/>
            <person name="Petersen M."/>
            <person name="Berrin J.G."/>
            <person name="Delaux P.M."/>
            <person name="Dal Grande F."/>
            <person name="Keller J."/>
        </authorList>
    </citation>
    <scope>NUCLEOTIDE SEQUENCE [LARGE SCALE GENOMIC DNA]</scope>
    <source>
        <strain evidence="2 3">SAG 245.80</strain>
    </source>
</reference>
<dbReference type="InterPro" id="IPR053285">
    <property type="entry name" value="Thylakoid_lumenal_pentapeptide"/>
</dbReference>
<accession>A0AAW1REG3</accession>
<evidence type="ECO:0000256" key="1">
    <source>
        <dbReference type="SAM" id="MobiDB-lite"/>
    </source>
</evidence>
<evidence type="ECO:0000313" key="3">
    <source>
        <dbReference type="Proteomes" id="UP001445335"/>
    </source>
</evidence>
<dbReference type="Pfam" id="PF00805">
    <property type="entry name" value="Pentapeptide"/>
    <property type="match status" value="1"/>
</dbReference>
<dbReference type="PANTHER" id="PTHR47121">
    <property type="entry name" value="THYLAKOID LUMENAL PROTEIN TL20.3, CHLOROPLASTIC"/>
    <property type="match status" value="1"/>
</dbReference>
<proteinExistence type="predicted"/>
<comment type="caution">
    <text evidence="2">The sequence shown here is derived from an EMBL/GenBank/DDBJ whole genome shotgun (WGS) entry which is preliminary data.</text>
</comment>
<dbReference type="SUPFAM" id="SSF141571">
    <property type="entry name" value="Pentapeptide repeat-like"/>
    <property type="match status" value="1"/>
</dbReference>
<sequence length="101" mass="11155">MNKANLRNANLQRTIFTRSDLEGADINGADFTNALLDKTQQIALCRYADGTNSVTGTDTRKSLGCGSRRRFREASPSNPEGPQVASEDKEAFVKSMPIYRQ</sequence>